<dbReference type="PIRSF" id="PIRSF000382">
    <property type="entry name" value="MeTrfase_B12_ind"/>
    <property type="match status" value="1"/>
</dbReference>
<dbReference type="Pfam" id="PF01717">
    <property type="entry name" value="Meth_synt_2"/>
    <property type="match status" value="1"/>
</dbReference>
<evidence type="ECO:0000256" key="2">
    <source>
        <dbReference type="ARBA" id="ARBA00004681"/>
    </source>
</evidence>
<feature type="binding site" evidence="12">
    <location>
        <position position="461"/>
    </location>
    <ligand>
        <name>L-methionine</name>
        <dbReference type="ChEBI" id="CHEBI:57844"/>
    </ligand>
</feature>
<dbReference type="GO" id="GO:0009086">
    <property type="term" value="P:methionine biosynthetic process"/>
    <property type="evidence" value="ECO:0007669"/>
    <property type="project" value="UniProtKB-KW"/>
</dbReference>
<dbReference type="InterPro" id="IPR013215">
    <property type="entry name" value="Cbl-indep_Met_Synth_N"/>
</dbReference>
<evidence type="ECO:0000256" key="1">
    <source>
        <dbReference type="ARBA" id="ARBA00002777"/>
    </source>
</evidence>
<feature type="binding site" evidence="13">
    <location>
        <position position="620"/>
    </location>
    <ligand>
        <name>Zn(2+)</name>
        <dbReference type="ChEBI" id="CHEBI:29105"/>
        <label>1</label>
        <note>catalytic</note>
    </ligand>
</feature>
<feature type="binding site" evidence="13">
    <location>
        <position position="618"/>
    </location>
    <ligand>
        <name>Zn(2+)</name>
        <dbReference type="ChEBI" id="CHEBI:29105"/>
        <label>1</label>
        <note>catalytic</note>
    </ligand>
</feature>
<dbReference type="CDD" id="cd03311">
    <property type="entry name" value="CIMS_C_terminal_like"/>
    <property type="match status" value="1"/>
</dbReference>
<reference evidence="17" key="1">
    <citation type="submission" date="2020-12" db="EMBL/GenBank/DDBJ databases">
        <authorList>
            <person name="Iha C."/>
        </authorList>
    </citation>
    <scope>NUCLEOTIDE SEQUENCE</scope>
</reference>
<dbReference type="GO" id="GO:0003871">
    <property type="term" value="F:5-methyltetrahydropteroyltriglutamate-homocysteine S-methyltransferase activity"/>
    <property type="evidence" value="ECO:0007669"/>
    <property type="project" value="UniProtKB-EC"/>
</dbReference>
<evidence type="ECO:0000313" key="18">
    <source>
        <dbReference type="Proteomes" id="UP000708148"/>
    </source>
</evidence>
<feature type="binding site" evidence="12">
    <location>
        <begin position="492"/>
        <end position="493"/>
    </location>
    <ligand>
        <name>5-methyltetrahydropteroyltri-L-glutamate</name>
        <dbReference type="ChEBI" id="CHEBI:58207"/>
    </ligand>
</feature>
<sequence>MGFPTSTIGFPRMGRNRDLKRALESYWKGNSTAEELVAVSNEVQKKAWAAQKDAGVSLIGLDGTLYDQMLDWTFYLGLAPPRFQHLTALDQYFAMARGAEGTPALDMSKFFDTNYHFMVPELDDASEPKPDFSLLLEKVKRGQEVVGSDCAVPIVIGPVSFVHLANCKADASSMICKLVPAYKQLLSELKGLGVPEVQMHEPALVFGNANDFKDSCEAAYKELASAGMSINLVTYYDDMKEDVFAWVTKLPVCAISMDFCGVPGVELGNETMEMIKKHGFPKDKRLGAGVVDGRSVWGSEGSAAKALSELQALGITNICVQSSVSLQHLPYTLEDEKALPEDVKGRLAFAVEKLAEIVKVACGGVPESATVLGSTKVEVDAKLFDRPLPFAERRSKQICTPAFPTSTIGSFPQTSAIRSVRMKFKKGEVSAEEYKCQMTGHIAYAIGVQEALGLDVFVHGEAERTDMVEYFGQKLEGMYFTNNGWVQSYGSRCIRPPVIVGDVHRREAMTIVEYKIAQSLTKKPVKGMLTGPVTILNWSFPRKDISRKAQAMQLALALREEVKDLEEAGCKVIQVDEPAIREGLPLKKARWDSYLSWAVDAFRLCCGVAAPETQIVTHMCYSDFQDILEAIDRMDADVLTIENSRSGNEMIHALATYGYGRDLGAGVYDVHSPVVPTVDFITSKIRSFMESRVLEGHADRIWVNPDCGLKTRDWKEVLPALKNMVEAARVMREEIAAN</sequence>
<feature type="binding site" evidence="12">
    <location>
        <position position="114"/>
    </location>
    <ligand>
        <name>5-methyltetrahydropteroyltri-L-glutamate</name>
        <dbReference type="ChEBI" id="CHEBI:58207"/>
    </ligand>
</feature>
<dbReference type="EC" id="2.1.1.14" evidence="4"/>
<dbReference type="SUPFAM" id="SSF51726">
    <property type="entry name" value="UROD/MetE-like"/>
    <property type="match status" value="2"/>
</dbReference>
<comment type="similarity">
    <text evidence="3">Belongs to the vitamin-B12 independent methionine synthase family.</text>
</comment>
<dbReference type="GO" id="GO:0008270">
    <property type="term" value="F:zinc ion binding"/>
    <property type="evidence" value="ECO:0007669"/>
    <property type="project" value="InterPro"/>
</dbReference>
<dbReference type="InterPro" id="IPR038071">
    <property type="entry name" value="UROD/MetE-like_sf"/>
</dbReference>
<comment type="pathway">
    <text evidence="2">Amino-acid biosynthesis; L-methionine biosynthesis via de novo pathway; L-methionine from L-homocysteine (MetE route): step 1/1.</text>
</comment>
<keyword evidence="10" id="KW-0486">Methionine biosynthesis</keyword>
<dbReference type="EMBL" id="CAJHUC010000725">
    <property type="protein sequence ID" value="CAD7697891.1"/>
    <property type="molecule type" value="Genomic_DNA"/>
</dbReference>
<keyword evidence="5" id="KW-0489">Methyltransferase</keyword>
<dbReference type="Gene3D" id="3.20.20.210">
    <property type="match status" value="3"/>
</dbReference>
<comment type="function">
    <text evidence="1">Catalyzes the transfer of a methyl group from 5-methyltetrahydrofolate to homocysteine resulting in methionine formation.</text>
</comment>
<dbReference type="Proteomes" id="UP000708148">
    <property type="component" value="Unassembled WGS sequence"/>
</dbReference>
<feature type="binding site" evidence="12">
    <location>
        <begin position="408"/>
        <end position="410"/>
    </location>
    <ligand>
        <name>L-methionine</name>
        <dbReference type="ChEBI" id="CHEBI:57844"/>
    </ligand>
</feature>
<keyword evidence="7" id="KW-0808">Transferase</keyword>
<organism evidence="17 18">
    <name type="scientific">Ostreobium quekettii</name>
    <dbReference type="NCBI Taxonomy" id="121088"/>
    <lineage>
        <taxon>Eukaryota</taxon>
        <taxon>Viridiplantae</taxon>
        <taxon>Chlorophyta</taxon>
        <taxon>core chlorophytes</taxon>
        <taxon>Ulvophyceae</taxon>
        <taxon>TCBD clade</taxon>
        <taxon>Bryopsidales</taxon>
        <taxon>Ostreobineae</taxon>
        <taxon>Ostreobiaceae</taxon>
        <taxon>Ostreobium</taxon>
    </lineage>
</organism>
<feature type="domain" description="Cobalamin-independent methionine synthase MetE N-terminal" evidence="16">
    <location>
        <begin position="5"/>
        <end position="306"/>
    </location>
</feature>
<dbReference type="InterPro" id="IPR006276">
    <property type="entry name" value="Cobalamin-indep_Met_synthase"/>
</dbReference>
<feature type="binding site" evidence="12">
    <location>
        <position position="576"/>
    </location>
    <ligand>
        <name>L-methionine</name>
        <dbReference type="ChEBI" id="CHEBI:57844"/>
    </ligand>
</feature>
<evidence type="ECO:0000313" key="17">
    <source>
        <dbReference type="EMBL" id="CAD7697891.1"/>
    </source>
</evidence>
<feature type="binding site" evidence="13">
    <location>
        <position position="642"/>
    </location>
    <ligand>
        <name>Zn(2+)</name>
        <dbReference type="ChEBI" id="CHEBI:29105"/>
        <label>1</label>
        <note>catalytic</note>
    </ligand>
</feature>
<feature type="binding site" evidence="12">
    <location>
        <position position="20"/>
    </location>
    <ligand>
        <name>5-methyltetrahydropteroyltri-L-glutamate</name>
        <dbReference type="ChEBI" id="CHEBI:58207"/>
    </ligand>
</feature>
<name>A0A8S1ISY0_9CHLO</name>
<feature type="binding site" evidence="12">
    <location>
        <position position="576"/>
    </location>
    <ligand>
        <name>L-homocysteine</name>
        <dbReference type="ChEBI" id="CHEBI:58199"/>
    </ligand>
</feature>
<keyword evidence="9 13" id="KW-0862">Zinc</keyword>
<evidence type="ECO:0000256" key="11">
    <source>
        <dbReference type="ARBA" id="ARBA00048690"/>
    </source>
</evidence>
<comment type="caution">
    <text evidence="17">The sequence shown here is derived from an EMBL/GenBank/DDBJ whole genome shotgun (WGS) entry which is preliminary data.</text>
</comment>
<evidence type="ECO:0000256" key="12">
    <source>
        <dbReference type="PIRSR" id="PIRSR000382-1"/>
    </source>
</evidence>
<dbReference type="AlphaFoldDB" id="A0A8S1ISY0"/>
<evidence type="ECO:0000256" key="13">
    <source>
        <dbReference type="PIRSR" id="PIRSR000382-2"/>
    </source>
</evidence>
<keyword evidence="8 13" id="KW-0479">Metal-binding</keyword>
<dbReference type="PANTHER" id="PTHR30519">
    <property type="entry name" value="5-METHYLTETRAHYDROPTEROYLTRIGLUTAMATE--HOMOCYSTEINE METHYLTRANSFERASE"/>
    <property type="match status" value="1"/>
</dbReference>
<dbReference type="NCBIfam" id="NF003556">
    <property type="entry name" value="PRK05222.1"/>
    <property type="match status" value="1"/>
</dbReference>
<dbReference type="Pfam" id="PF08267">
    <property type="entry name" value="Meth_synt_1"/>
    <property type="match status" value="1"/>
</dbReference>
<feature type="binding site" evidence="12">
    <location>
        <position position="538"/>
    </location>
    <ligand>
        <name>5-methyltetrahydropteroyltri-L-glutamate</name>
        <dbReference type="ChEBI" id="CHEBI:58207"/>
    </ligand>
</feature>
<evidence type="ECO:0000256" key="7">
    <source>
        <dbReference type="ARBA" id="ARBA00022679"/>
    </source>
</evidence>
<proteinExistence type="inferred from homology"/>
<evidence type="ECO:0000256" key="4">
    <source>
        <dbReference type="ARBA" id="ARBA00012034"/>
    </source>
</evidence>
<feature type="binding site" evidence="13">
    <location>
        <position position="707"/>
    </location>
    <ligand>
        <name>Zn(2+)</name>
        <dbReference type="ChEBI" id="CHEBI:29105"/>
        <label>1</label>
        <note>catalytic</note>
    </ligand>
</feature>
<dbReference type="OrthoDB" id="1053771at2759"/>
<evidence type="ECO:0000256" key="10">
    <source>
        <dbReference type="ARBA" id="ARBA00023167"/>
    </source>
</evidence>
<accession>A0A8S1ISY0</accession>
<dbReference type="GO" id="GO:0032259">
    <property type="term" value="P:methylation"/>
    <property type="evidence" value="ECO:0007669"/>
    <property type="project" value="UniProtKB-KW"/>
</dbReference>
<evidence type="ECO:0000256" key="8">
    <source>
        <dbReference type="ARBA" id="ARBA00022723"/>
    </source>
</evidence>
<feature type="active site" description="Proton donor" evidence="14">
    <location>
        <position position="671"/>
    </location>
</feature>
<comment type="cofactor">
    <cofactor evidence="13">
        <name>Zn(2+)</name>
        <dbReference type="ChEBI" id="CHEBI:29105"/>
    </cofactor>
    <text evidence="13">Binds 2 Zn(2+) ions per subunit.</text>
</comment>
<keyword evidence="18" id="KW-1185">Reference proteome</keyword>
<keyword evidence="6" id="KW-0028">Amino-acid biosynthesis</keyword>
<feature type="domain" description="Cobalamin-independent methionine synthase MetE C-terminal/archaeal" evidence="15">
    <location>
        <begin position="403"/>
        <end position="729"/>
    </location>
</feature>
<dbReference type="InterPro" id="IPR002629">
    <property type="entry name" value="Met_Synth_C/arc"/>
</dbReference>
<evidence type="ECO:0000256" key="5">
    <source>
        <dbReference type="ARBA" id="ARBA00022603"/>
    </source>
</evidence>
<evidence type="ECO:0000256" key="3">
    <source>
        <dbReference type="ARBA" id="ARBA00009553"/>
    </source>
</evidence>
<feature type="binding site" evidence="12">
    <location>
        <begin position="408"/>
        <end position="410"/>
    </location>
    <ligand>
        <name>L-homocysteine</name>
        <dbReference type="ChEBI" id="CHEBI:58199"/>
    </ligand>
</feature>
<evidence type="ECO:0000256" key="14">
    <source>
        <dbReference type="PIRSR" id="PIRSR000382-3"/>
    </source>
</evidence>
<protein>
    <recommendedName>
        <fullName evidence="4">5-methyltetrahydropteroyltriglutamate--homocysteine S-methyltransferase</fullName>
        <ecNumber evidence="4">2.1.1.14</ecNumber>
    </recommendedName>
</protein>
<evidence type="ECO:0000259" key="16">
    <source>
        <dbReference type="Pfam" id="PF08267"/>
    </source>
</evidence>
<comment type="catalytic activity">
    <reaction evidence="11">
        <text>5-methyltetrahydropteroyltri-L-glutamate + L-homocysteine = tetrahydropteroyltri-L-glutamate + L-methionine</text>
        <dbReference type="Rhea" id="RHEA:21196"/>
        <dbReference type="ChEBI" id="CHEBI:57844"/>
        <dbReference type="ChEBI" id="CHEBI:58140"/>
        <dbReference type="ChEBI" id="CHEBI:58199"/>
        <dbReference type="ChEBI" id="CHEBI:58207"/>
        <dbReference type="EC" id="2.1.1.14"/>
    </reaction>
</comment>
<evidence type="ECO:0000259" key="15">
    <source>
        <dbReference type="Pfam" id="PF01717"/>
    </source>
</evidence>
<gene>
    <name evidence="17" type="ORF">OSTQU699_LOCUS3252</name>
</gene>
<evidence type="ECO:0000256" key="9">
    <source>
        <dbReference type="ARBA" id="ARBA00022833"/>
    </source>
</evidence>
<evidence type="ECO:0000256" key="6">
    <source>
        <dbReference type="ARBA" id="ARBA00022605"/>
    </source>
</evidence>